<dbReference type="PANTHER" id="PTHR30126">
    <property type="entry name" value="HTH-TYPE TRANSCRIPTIONAL REGULATOR"/>
    <property type="match status" value="1"/>
</dbReference>
<proteinExistence type="inferred from homology"/>
<comment type="caution">
    <text evidence="6">The sequence shown here is derived from an EMBL/GenBank/DDBJ whole genome shotgun (WGS) entry which is preliminary data.</text>
</comment>
<evidence type="ECO:0000313" key="6">
    <source>
        <dbReference type="EMBL" id="MCZ0807042.1"/>
    </source>
</evidence>
<dbReference type="InterPro" id="IPR036390">
    <property type="entry name" value="WH_DNA-bd_sf"/>
</dbReference>
<comment type="similarity">
    <text evidence="1">Belongs to the LysR transcriptional regulatory family.</text>
</comment>
<dbReference type="AlphaFoldDB" id="A0AAP3DG54"/>
<accession>A0AAP3DG54</accession>
<dbReference type="GO" id="GO:0003700">
    <property type="term" value="F:DNA-binding transcription factor activity"/>
    <property type="evidence" value="ECO:0007669"/>
    <property type="project" value="InterPro"/>
</dbReference>
<dbReference type="InterPro" id="IPR005119">
    <property type="entry name" value="LysR_subst-bd"/>
</dbReference>
<dbReference type="SUPFAM" id="SSF46785">
    <property type="entry name" value="Winged helix' DNA-binding domain"/>
    <property type="match status" value="1"/>
</dbReference>
<protein>
    <submittedName>
        <fullName evidence="6">LysR family transcriptional regulator</fullName>
    </submittedName>
</protein>
<dbReference type="EMBL" id="JAPTNE010000010">
    <property type="protein sequence ID" value="MCZ0807042.1"/>
    <property type="molecule type" value="Genomic_DNA"/>
</dbReference>
<dbReference type="Proteomes" id="UP001077662">
    <property type="component" value="Unassembled WGS sequence"/>
</dbReference>
<evidence type="ECO:0000259" key="5">
    <source>
        <dbReference type="PROSITE" id="PS50931"/>
    </source>
</evidence>
<organism evidence="6 7">
    <name type="scientific">Brevibacillus laterosporus</name>
    <name type="common">Bacillus laterosporus</name>
    <dbReference type="NCBI Taxonomy" id="1465"/>
    <lineage>
        <taxon>Bacteria</taxon>
        <taxon>Bacillati</taxon>
        <taxon>Bacillota</taxon>
        <taxon>Bacilli</taxon>
        <taxon>Bacillales</taxon>
        <taxon>Paenibacillaceae</taxon>
        <taxon>Brevibacillus</taxon>
    </lineage>
</organism>
<feature type="domain" description="HTH lysR-type" evidence="5">
    <location>
        <begin position="10"/>
        <end position="62"/>
    </location>
</feature>
<name>A0AAP3DG54_BRELA</name>
<dbReference type="InterPro" id="IPR036388">
    <property type="entry name" value="WH-like_DNA-bd_sf"/>
</dbReference>
<dbReference type="CDD" id="cd05466">
    <property type="entry name" value="PBP2_LTTR_substrate"/>
    <property type="match status" value="1"/>
</dbReference>
<dbReference type="SUPFAM" id="SSF53850">
    <property type="entry name" value="Periplasmic binding protein-like II"/>
    <property type="match status" value="1"/>
</dbReference>
<dbReference type="PROSITE" id="PS50931">
    <property type="entry name" value="HTH_LYSR"/>
    <property type="match status" value="1"/>
</dbReference>
<dbReference type="RefSeq" id="WP_258433399.1">
    <property type="nucleotide sequence ID" value="NZ_JANSGW010000010.1"/>
</dbReference>
<dbReference type="Pfam" id="PF03466">
    <property type="entry name" value="LysR_substrate"/>
    <property type="match status" value="1"/>
</dbReference>
<keyword evidence="2" id="KW-0805">Transcription regulation</keyword>
<evidence type="ECO:0000256" key="1">
    <source>
        <dbReference type="ARBA" id="ARBA00009437"/>
    </source>
</evidence>
<dbReference type="Gene3D" id="1.10.10.10">
    <property type="entry name" value="Winged helix-like DNA-binding domain superfamily/Winged helix DNA-binding domain"/>
    <property type="match status" value="1"/>
</dbReference>
<gene>
    <name evidence="6" type="ORF">O0554_08970</name>
</gene>
<evidence type="ECO:0000256" key="4">
    <source>
        <dbReference type="ARBA" id="ARBA00023163"/>
    </source>
</evidence>
<evidence type="ECO:0000313" key="7">
    <source>
        <dbReference type="Proteomes" id="UP001077662"/>
    </source>
</evidence>
<dbReference type="Pfam" id="PF00126">
    <property type="entry name" value="HTH_1"/>
    <property type="match status" value="1"/>
</dbReference>
<dbReference type="InterPro" id="IPR000847">
    <property type="entry name" value="LysR_HTH_N"/>
</dbReference>
<keyword evidence="4" id="KW-0804">Transcription</keyword>
<dbReference type="PANTHER" id="PTHR30126:SF40">
    <property type="entry name" value="HTH-TYPE TRANSCRIPTIONAL REGULATOR GLTR"/>
    <property type="match status" value="1"/>
</dbReference>
<sequence length="305" mass="34657">MIELLEGKFFKTFIAVMEEKSFSRAADKLGYVQSTVTTHIQLLEQACRQKLFHRLSRGVKPTEAGVRLATFAYQFIHLGMSLEHAMNELDQPQGTVHIRMQESFFLTRMSSLIQQFIGQYPKIKVRLEAGFQPDILKQVLEHAVDFGIVPQNPHRNDLIFYPLLEEKLVFIASDALIQGVETSGLKALNDEILISFGKSCLYHTQASKILQEAGIEGNSALEFPSIDMIKQSVKCGIGFALLPEICVRKELEEEDFKTLPLCPPIFSTHGLIVHKDRELHFPAKLFKSQIVDHFSTETLQAHKRF</sequence>
<reference evidence="6" key="1">
    <citation type="submission" date="2022-09" db="EMBL/GenBank/DDBJ databases">
        <title>Genome analysis and characterization of larvicidal activity of Brevibacillus strains.</title>
        <authorList>
            <person name="Patrusheva E.V."/>
            <person name="Izotova A.O."/>
            <person name="Toshchakov S.V."/>
            <person name="Sineoky S.P."/>
        </authorList>
    </citation>
    <scope>NUCLEOTIDE SEQUENCE</scope>
    <source>
        <strain evidence="6">VKPM_B-13247</strain>
    </source>
</reference>
<dbReference type="GO" id="GO:0000976">
    <property type="term" value="F:transcription cis-regulatory region binding"/>
    <property type="evidence" value="ECO:0007669"/>
    <property type="project" value="TreeGrafter"/>
</dbReference>
<evidence type="ECO:0000256" key="2">
    <source>
        <dbReference type="ARBA" id="ARBA00023015"/>
    </source>
</evidence>
<dbReference type="Gene3D" id="3.40.190.290">
    <property type="match status" value="1"/>
</dbReference>
<keyword evidence="3" id="KW-0238">DNA-binding</keyword>
<evidence type="ECO:0000256" key="3">
    <source>
        <dbReference type="ARBA" id="ARBA00023125"/>
    </source>
</evidence>